<evidence type="ECO:0000256" key="1">
    <source>
        <dbReference type="SAM" id="MobiDB-lite"/>
    </source>
</evidence>
<dbReference type="AlphaFoldDB" id="A0A6A6I905"/>
<dbReference type="RefSeq" id="XP_033681703.1">
    <property type="nucleotide sequence ID" value="XM_033835705.1"/>
</dbReference>
<gene>
    <name evidence="2" type="ORF">BU26DRAFT_606901</name>
</gene>
<keyword evidence="3" id="KW-1185">Reference proteome</keyword>
<organism evidence="2 3">
    <name type="scientific">Trematosphaeria pertusa</name>
    <dbReference type="NCBI Taxonomy" id="390896"/>
    <lineage>
        <taxon>Eukaryota</taxon>
        <taxon>Fungi</taxon>
        <taxon>Dikarya</taxon>
        <taxon>Ascomycota</taxon>
        <taxon>Pezizomycotina</taxon>
        <taxon>Dothideomycetes</taxon>
        <taxon>Pleosporomycetidae</taxon>
        <taxon>Pleosporales</taxon>
        <taxon>Massarineae</taxon>
        <taxon>Trematosphaeriaceae</taxon>
        <taxon>Trematosphaeria</taxon>
    </lineage>
</organism>
<protein>
    <submittedName>
        <fullName evidence="2">Uncharacterized protein</fullName>
    </submittedName>
</protein>
<dbReference type="EMBL" id="ML987198">
    <property type="protein sequence ID" value="KAF2246699.1"/>
    <property type="molecule type" value="Genomic_DNA"/>
</dbReference>
<evidence type="ECO:0000313" key="3">
    <source>
        <dbReference type="Proteomes" id="UP000800094"/>
    </source>
</evidence>
<accession>A0A6A6I905</accession>
<dbReference type="Proteomes" id="UP000800094">
    <property type="component" value="Unassembled WGS sequence"/>
</dbReference>
<name>A0A6A6I905_9PLEO</name>
<dbReference type="GeneID" id="54589035"/>
<feature type="region of interest" description="Disordered" evidence="1">
    <location>
        <begin position="9"/>
        <end position="34"/>
    </location>
</feature>
<reference evidence="2" key="1">
    <citation type="journal article" date="2020" name="Stud. Mycol.">
        <title>101 Dothideomycetes genomes: a test case for predicting lifestyles and emergence of pathogens.</title>
        <authorList>
            <person name="Haridas S."/>
            <person name="Albert R."/>
            <person name="Binder M."/>
            <person name="Bloem J."/>
            <person name="Labutti K."/>
            <person name="Salamov A."/>
            <person name="Andreopoulos B."/>
            <person name="Baker S."/>
            <person name="Barry K."/>
            <person name="Bills G."/>
            <person name="Bluhm B."/>
            <person name="Cannon C."/>
            <person name="Castanera R."/>
            <person name="Culley D."/>
            <person name="Daum C."/>
            <person name="Ezra D."/>
            <person name="Gonzalez J."/>
            <person name="Henrissat B."/>
            <person name="Kuo A."/>
            <person name="Liang C."/>
            <person name="Lipzen A."/>
            <person name="Lutzoni F."/>
            <person name="Magnuson J."/>
            <person name="Mondo S."/>
            <person name="Nolan M."/>
            <person name="Ohm R."/>
            <person name="Pangilinan J."/>
            <person name="Park H.-J."/>
            <person name="Ramirez L."/>
            <person name="Alfaro M."/>
            <person name="Sun H."/>
            <person name="Tritt A."/>
            <person name="Yoshinaga Y."/>
            <person name="Zwiers L.-H."/>
            <person name="Turgeon B."/>
            <person name="Goodwin S."/>
            <person name="Spatafora J."/>
            <person name="Crous P."/>
            <person name="Grigoriev I."/>
        </authorList>
    </citation>
    <scope>NUCLEOTIDE SEQUENCE</scope>
    <source>
        <strain evidence="2">CBS 122368</strain>
    </source>
</reference>
<dbReference type="OrthoDB" id="3786878at2759"/>
<proteinExistence type="predicted"/>
<evidence type="ECO:0000313" key="2">
    <source>
        <dbReference type="EMBL" id="KAF2246699.1"/>
    </source>
</evidence>
<sequence>MAPVAYFPLPPSSSTAATREAISQRHYDPTPTNTVPGELHQIRAYVDAMNTRIGYLEGLLEPSSVDQVTEIKRGLKGTHKGLEKLQTRVSNRSISTAIAEIKRKAWQAYRRLVFFEEYLREMGMPREIQGQGSRQHAVAYASSEASQPRVPEMSWLNDAEEGDEDNEQDTYMSGALPYGTYVQDDAGPLQYPFEAEEDPSDGVITLPNGAYTRPNGIHFDEGVRGGTSVRHYPRLVNHKQRAVHIGCHLTKTRAEVEQSIAEEERFGSFAMNDPDRQREGSVTGFFAAFAILNGIDDPSYYLPKLKFVKIHELRALKGWLVAHKYLRRSGSISRLEKLLHLLFLLQGGGRIESWAVVFSRTPREVQDACNEVFEGLLELHSETLLPQRPHQHVHDGLWGISERYLVNFGNPSTNYGERSYGWKMDDVWKVLATLNLFIGRYRQQGNFALDGPYHAWWVYFQEAGDFRHD</sequence>